<proteinExistence type="predicted"/>
<protein>
    <submittedName>
        <fullName evidence="2">Uncharacterized protein</fullName>
    </submittedName>
</protein>
<keyword evidence="1" id="KW-0812">Transmembrane</keyword>
<evidence type="ECO:0000256" key="1">
    <source>
        <dbReference type="SAM" id="Phobius"/>
    </source>
</evidence>
<dbReference type="EMBL" id="CAJNOC010000791">
    <property type="protein sequence ID" value="CAF0803370.1"/>
    <property type="molecule type" value="Genomic_DNA"/>
</dbReference>
<sequence length="387" mass="44932">MIERNLKKLAKMKTKSFLILISLMALLTLVIWLMNSSTPHLRNIVTETEEHIKKINSKLNVLEPNERKKDLEVDATYLELLGFLNEPKLFSEKTVGEKNIGRIPPLVTAFSQFSDKEKLLIESKLKYFLNDLLLIYDLDLSSSEQLKIKKLCNSSCFLRTFKGDNYPVHLVDEKMKAYKPIIIQEVLNEYGAIIWIEPPNVFTSNKIEKFISKSKSSGLLAWPLSQPVSQMTHPAMFKYFNVKQKDFYFVHMLDTSQFILFNNKKIHENLMLPWVKCALKENCIAPAGSKYNGCDFRRKPYFLYSGCHKYEKSAFGIITALLYNFDQSKYTLLIDRNNQLINTSSVYSFGNFESNEPNFIEILYENSFMTPIQSTTKKTSKYKVTKD</sequence>
<dbReference type="PANTHER" id="PTHR31389">
    <property type="entry name" value="LD39211P"/>
    <property type="match status" value="1"/>
</dbReference>
<feature type="transmembrane region" description="Helical" evidence="1">
    <location>
        <begin position="16"/>
        <end position="34"/>
    </location>
</feature>
<gene>
    <name evidence="2" type="ORF">OXX778_LOCUS6588</name>
</gene>
<dbReference type="Proteomes" id="UP000663879">
    <property type="component" value="Unassembled WGS sequence"/>
</dbReference>
<accession>A0A813T1F7</accession>
<dbReference type="AlphaFoldDB" id="A0A813T1F7"/>
<evidence type="ECO:0000313" key="2">
    <source>
        <dbReference type="EMBL" id="CAF0803370.1"/>
    </source>
</evidence>
<reference evidence="2" key="1">
    <citation type="submission" date="2021-02" db="EMBL/GenBank/DDBJ databases">
        <authorList>
            <person name="Nowell W R."/>
        </authorList>
    </citation>
    <scope>NUCLEOTIDE SEQUENCE</scope>
    <source>
        <strain evidence="2">Ploen Becks lab</strain>
    </source>
</reference>
<dbReference type="PANTHER" id="PTHR31389:SF4">
    <property type="entry name" value="LD39211P"/>
    <property type="match status" value="1"/>
</dbReference>
<comment type="caution">
    <text evidence="2">The sequence shown here is derived from an EMBL/GenBank/DDBJ whole genome shotgun (WGS) entry which is preliminary data.</text>
</comment>
<dbReference type="OrthoDB" id="10053392at2759"/>
<keyword evidence="3" id="KW-1185">Reference proteome</keyword>
<keyword evidence="1" id="KW-1133">Transmembrane helix</keyword>
<organism evidence="2 3">
    <name type="scientific">Brachionus calyciflorus</name>
    <dbReference type="NCBI Taxonomy" id="104777"/>
    <lineage>
        <taxon>Eukaryota</taxon>
        <taxon>Metazoa</taxon>
        <taxon>Spiralia</taxon>
        <taxon>Gnathifera</taxon>
        <taxon>Rotifera</taxon>
        <taxon>Eurotatoria</taxon>
        <taxon>Monogononta</taxon>
        <taxon>Pseudotrocha</taxon>
        <taxon>Ploima</taxon>
        <taxon>Brachionidae</taxon>
        <taxon>Brachionus</taxon>
    </lineage>
</organism>
<evidence type="ECO:0000313" key="3">
    <source>
        <dbReference type="Proteomes" id="UP000663879"/>
    </source>
</evidence>
<keyword evidence="1" id="KW-0472">Membrane</keyword>
<name>A0A813T1F7_9BILA</name>